<dbReference type="OrthoDB" id="200501at2157"/>
<protein>
    <submittedName>
        <fullName evidence="2">NAD(P)-dependent oxidoreductase</fullName>
    </submittedName>
</protein>
<dbReference type="InterPro" id="IPR001509">
    <property type="entry name" value="Epimerase_deHydtase"/>
</dbReference>
<evidence type="ECO:0000259" key="1">
    <source>
        <dbReference type="Pfam" id="PF01370"/>
    </source>
</evidence>
<accession>A0A4D6HBY2</accession>
<dbReference type="PANTHER" id="PTHR43245">
    <property type="entry name" value="BIFUNCTIONAL POLYMYXIN RESISTANCE PROTEIN ARNA"/>
    <property type="match status" value="1"/>
</dbReference>
<dbReference type="InterPro" id="IPR020904">
    <property type="entry name" value="Sc_DH/Rdtase_CS"/>
</dbReference>
<reference evidence="2 3" key="1">
    <citation type="journal article" date="2019" name="Nat. Commun.">
        <title>A new type of DNA phosphorothioation-based antiviral system in archaea.</title>
        <authorList>
            <person name="Xiong L."/>
            <person name="Liu S."/>
            <person name="Chen S."/>
            <person name="Xiao Y."/>
            <person name="Zhu B."/>
            <person name="Gao Y."/>
            <person name="Zhang Y."/>
            <person name="Chen B."/>
            <person name="Luo J."/>
            <person name="Deng Z."/>
            <person name="Chen X."/>
            <person name="Wang L."/>
            <person name="Chen S."/>
        </authorList>
    </citation>
    <scope>NUCLEOTIDE SEQUENCE [LARGE SCALE GENOMIC DNA]</scope>
    <source>
        <strain evidence="2 3">CBA1105</strain>
    </source>
</reference>
<dbReference type="KEGG" id="hsn:DV733_09730"/>
<evidence type="ECO:0000313" key="3">
    <source>
        <dbReference type="Proteomes" id="UP000296706"/>
    </source>
</evidence>
<name>A0A4D6HBY2_9EURY</name>
<dbReference type="InterPro" id="IPR050177">
    <property type="entry name" value="Lipid_A_modif_metabolic_enz"/>
</dbReference>
<dbReference type="Proteomes" id="UP000296706">
    <property type="component" value="Chromosome"/>
</dbReference>
<dbReference type="SUPFAM" id="SSF51735">
    <property type="entry name" value="NAD(P)-binding Rossmann-fold domains"/>
    <property type="match status" value="1"/>
</dbReference>
<dbReference type="Pfam" id="PF01370">
    <property type="entry name" value="Epimerase"/>
    <property type="match status" value="1"/>
</dbReference>
<feature type="domain" description="NAD-dependent epimerase/dehydratase" evidence="1">
    <location>
        <begin position="5"/>
        <end position="176"/>
    </location>
</feature>
<evidence type="ECO:0000313" key="2">
    <source>
        <dbReference type="EMBL" id="QCC51503.1"/>
    </source>
</evidence>
<sequence length="297" mass="32124">MTRTVVVTGGRGRSGRWIVDHLASEGWTVVCVDQDHPGWEIDSREGVDFRAVDLTDAGQTFELIAEIEPEAVVHWAALPAPVRHAGQRVFETNVTATYNALVAAGQAGSRIVWASSESAYGMAFAEETPLPDALPTTEDHAMRPEDPYGVSKVAGEEVAKMVARRYDVPVVSIRPSWIQYPGEYNCLDYESLDAGAGNCWSYVDVRDIATQVAAALTADVDGHEAVHAAAANNYLGRPTVEAVREYFGTVPEDCSLAADSEASALSIEKAGRLLDWEPEHGWRTASEEAVEPPQLVA</sequence>
<dbReference type="RefSeq" id="WP_049994886.1">
    <property type="nucleotide sequence ID" value="NZ_CP031310.1"/>
</dbReference>
<proteinExistence type="predicted"/>
<dbReference type="AlphaFoldDB" id="A0A4D6HBY2"/>
<dbReference type="InterPro" id="IPR036291">
    <property type="entry name" value="NAD(P)-bd_dom_sf"/>
</dbReference>
<dbReference type="Gene3D" id="3.40.50.720">
    <property type="entry name" value="NAD(P)-binding Rossmann-like Domain"/>
    <property type="match status" value="1"/>
</dbReference>
<gene>
    <name evidence="2" type="ORF">DV733_09730</name>
</gene>
<dbReference type="PANTHER" id="PTHR43245:SF55">
    <property type="entry name" value="NAD(P)-BINDING DOMAIN-CONTAINING PROTEIN"/>
    <property type="match status" value="1"/>
</dbReference>
<dbReference type="GeneID" id="39848144"/>
<dbReference type="EMBL" id="CP031310">
    <property type="protein sequence ID" value="QCC51503.1"/>
    <property type="molecule type" value="Genomic_DNA"/>
</dbReference>
<dbReference type="PROSITE" id="PS00061">
    <property type="entry name" value="ADH_SHORT"/>
    <property type="match status" value="1"/>
</dbReference>
<keyword evidence="3" id="KW-1185">Reference proteome</keyword>
<organism evidence="2 3">
    <name type="scientific">Halapricum salinum</name>
    <dbReference type="NCBI Taxonomy" id="1457250"/>
    <lineage>
        <taxon>Archaea</taxon>
        <taxon>Methanobacteriati</taxon>
        <taxon>Methanobacteriota</taxon>
        <taxon>Stenosarchaea group</taxon>
        <taxon>Halobacteria</taxon>
        <taxon>Halobacteriales</taxon>
        <taxon>Haloarculaceae</taxon>
        <taxon>Halapricum</taxon>
    </lineage>
</organism>
<dbReference type="STRING" id="1457250.GCA_000755225_00954"/>